<protein>
    <recommendedName>
        <fullName evidence="2">DNA-directed DNA polymerase</fullName>
    </recommendedName>
</protein>
<name>V6LFW2_9EUKA</name>
<sequence length="179" mass="21163">MRYINDELKELVLYGDTDSIYCILDRGMYPNLISVTFKNTYSCQYEQKLDPELWVCLGEQVYAYTDGIKYAHTSKGITVDKQGIMTLEDQSQKHLFEVYMHVLFDKINIDKNSNPQYPTIRRYKQKQKQEINFIRDQKDCSIYTNTTYKSIKMDSQKRCIDFNSTLNEIATLSFGYVKE</sequence>
<gene>
    <name evidence="1" type="ORF">SS50377_16891</name>
</gene>
<dbReference type="SUPFAM" id="SSF56672">
    <property type="entry name" value="DNA/RNA polymerases"/>
    <property type="match status" value="1"/>
</dbReference>
<dbReference type="GO" id="GO:0000166">
    <property type="term" value="F:nucleotide binding"/>
    <property type="evidence" value="ECO:0007669"/>
    <property type="project" value="InterPro"/>
</dbReference>
<organism evidence="1">
    <name type="scientific">Spironucleus salmonicida</name>
    <dbReference type="NCBI Taxonomy" id="348837"/>
    <lineage>
        <taxon>Eukaryota</taxon>
        <taxon>Metamonada</taxon>
        <taxon>Diplomonadida</taxon>
        <taxon>Hexamitidae</taxon>
        <taxon>Hexamitinae</taxon>
        <taxon>Spironucleus</taxon>
    </lineage>
</organism>
<dbReference type="InterPro" id="IPR017964">
    <property type="entry name" value="DNA-dir_DNA_pol_B_CS"/>
</dbReference>
<dbReference type="AlphaFoldDB" id="V6LFW2"/>
<proteinExistence type="predicted"/>
<dbReference type="VEuPathDB" id="GiardiaDB:SS50377_21559"/>
<dbReference type="GO" id="GO:0003676">
    <property type="term" value="F:nucleic acid binding"/>
    <property type="evidence" value="ECO:0007669"/>
    <property type="project" value="InterPro"/>
</dbReference>
<dbReference type="InterPro" id="IPR043502">
    <property type="entry name" value="DNA/RNA_pol_sf"/>
</dbReference>
<evidence type="ECO:0000313" key="1">
    <source>
        <dbReference type="EMBL" id="EST43397.1"/>
    </source>
</evidence>
<reference evidence="1" key="1">
    <citation type="journal article" date="2014" name="PLoS Genet.">
        <title>The Genome of Spironucleus salmonicida Highlights a Fish Pathogen Adapted to Fluctuating Environments.</title>
        <authorList>
            <person name="Xu F."/>
            <person name="Jerlstrom-Hultqvist J."/>
            <person name="Einarsson E."/>
            <person name="Astvaldsson A."/>
            <person name="Svard S.G."/>
            <person name="Andersson J.O."/>
        </authorList>
    </citation>
    <scope>NUCLEOTIDE SEQUENCE</scope>
</reference>
<evidence type="ECO:0008006" key="2">
    <source>
        <dbReference type="Google" id="ProtNLM"/>
    </source>
</evidence>
<accession>V6LFW2</accession>
<dbReference type="PROSITE" id="PS00116">
    <property type="entry name" value="DNA_POLYMERASE_B"/>
    <property type="match status" value="1"/>
</dbReference>
<dbReference type="EMBL" id="KI546138">
    <property type="protein sequence ID" value="EST43397.1"/>
    <property type="molecule type" value="Genomic_DNA"/>
</dbReference>